<dbReference type="KEGG" id="rch:RUM_12590"/>
<dbReference type="GO" id="GO:0003677">
    <property type="term" value="F:DNA binding"/>
    <property type="evidence" value="ECO:0007669"/>
    <property type="project" value="InterPro"/>
</dbReference>
<feature type="coiled-coil region" evidence="2">
    <location>
        <begin position="248"/>
        <end position="275"/>
    </location>
</feature>
<gene>
    <name evidence="3" type="ordered locus">RUM_12590</name>
</gene>
<evidence type="ECO:0000256" key="1">
    <source>
        <dbReference type="ARBA" id="ARBA00010657"/>
    </source>
</evidence>
<feature type="coiled-coil region" evidence="2">
    <location>
        <begin position="336"/>
        <end position="363"/>
    </location>
</feature>
<evidence type="ECO:0000313" key="4">
    <source>
        <dbReference type="Proteomes" id="UP000007054"/>
    </source>
</evidence>
<evidence type="ECO:0000313" key="3">
    <source>
        <dbReference type="EMBL" id="CBL17391.1"/>
    </source>
</evidence>
<dbReference type="EMBL" id="FP929052">
    <property type="protein sequence ID" value="CBL17391.1"/>
    <property type="molecule type" value="Genomic_DNA"/>
</dbReference>
<feature type="coiled-coil region" evidence="2">
    <location>
        <begin position="480"/>
        <end position="507"/>
    </location>
</feature>
<dbReference type="Gene3D" id="3.30.930.30">
    <property type="match status" value="1"/>
</dbReference>
<organism evidence="3 4">
    <name type="scientific">Ruminococcus champanellensis (strain DSM 18848 / JCM 17042 / KCTC 15320 / 18P13)</name>
    <dbReference type="NCBI Taxonomy" id="213810"/>
    <lineage>
        <taxon>Bacteria</taxon>
        <taxon>Bacillati</taxon>
        <taxon>Bacillota</taxon>
        <taxon>Clostridia</taxon>
        <taxon>Eubacteriales</taxon>
        <taxon>Oscillospiraceae</taxon>
        <taxon>Ruminococcus</taxon>
    </lineage>
</organism>
<dbReference type="Proteomes" id="UP000007054">
    <property type="component" value="Chromosome"/>
</dbReference>
<name>D4LCP6_RUMC1</name>
<protein>
    <submittedName>
        <fullName evidence="3">Plasmid recombination enzyme</fullName>
    </submittedName>
</protein>
<dbReference type="GeneID" id="83157104"/>
<dbReference type="AlphaFoldDB" id="D4LCP6"/>
<dbReference type="HOGENOM" id="CLU_437355_0_0_9"/>
<dbReference type="BioCyc" id="RCHA213810:RUM_RS12060-MONOMER"/>
<dbReference type="InterPro" id="IPR001668">
    <property type="entry name" value="Mob_Pre"/>
</dbReference>
<keyword evidence="2" id="KW-0175">Coiled coil</keyword>
<dbReference type="RefSeq" id="WP_015558298.1">
    <property type="nucleotide sequence ID" value="NC_021039.1"/>
</dbReference>
<dbReference type="GO" id="GO:0006310">
    <property type="term" value="P:DNA recombination"/>
    <property type="evidence" value="ECO:0007669"/>
    <property type="project" value="InterPro"/>
</dbReference>
<keyword evidence="4" id="KW-1185">Reference proteome</keyword>
<sequence>MDAYSISFTLGKASHPHGANLRHNNRKFLAANIDPTRTKENVTYRQQNVCAAYHHLFDQAVKEYNDQQYRKDRMIDDYYARIAASKREEAFYEVVVQFGDVKTASCESQRGEIAKEMLEDYMFSFQQRNPNLYVFNAVLHMDEASPHLHINFVPFYTKGRKNGLSKGVSMKQALIEEGFKPKTTKDNQLVMWEEAERKEMERILHRHGFVREDKNAHYAHMTVEDFKYSQDLKKLRAQLRDANTVTEMDHEEKSIRRLKDRLAALEHETAKLKKEKRSPYKAFFYTLPEKQAYVQAKLDALQIPYRETENGFEAQECYVDQIRKIEKEYSPKTNQREQLRNDIDRLLMQSKDFEELLERLHAAGYEVKQGKYISVKPKHGGSFLRLKGLGEYYSEQALRNRFAEKARYEQQLAQRVADARRQSTPNAVVLRTIQFYTISFAKGGLPMHRRNQQKPFAWTNDAELDALLALNQKINDGATLNSLRTDFAEKEKAAADAEGKLHTEEQDLQSFYDLKEKLLIVYEGKPSRLFTKEQAVAALHAYPSITAQNYRNVDALIANQEAAVQQAAADLAQKQKEFSESSDTLATAEKVFGGTYVQSLAAEERQRRETQYLPNGIKSANGEGI</sequence>
<accession>D4LCP6</accession>
<evidence type="ECO:0000256" key="2">
    <source>
        <dbReference type="SAM" id="Coils"/>
    </source>
</evidence>
<dbReference type="Pfam" id="PF01076">
    <property type="entry name" value="Mob_Pre"/>
    <property type="match status" value="1"/>
</dbReference>
<dbReference type="CDD" id="cd17242">
    <property type="entry name" value="MobM_relaxase"/>
    <property type="match status" value="1"/>
</dbReference>
<reference evidence="3" key="1">
    <citation type="submission" date="2010-03" db="EMBL/GenBank/DDBJ databases">
        <title>The genome sequence of Ruminococcus sp. 18P13.</title>
        <authorList>
            <consortium name="metaHIT consortium -- http://www.metahit.eu/"/>
            <person name="Pajon A."/>
            <person name="Turner K."/>
            <person name="Parkhill J."/>
            <person name="Bernalier A."/>
        </authorList>
    </citation>
    <scope>NUCLEOTIDE SEQUENCE [LARGE SCALE GENOMIC DNA]</scope>
    <source>
        <strain evidence="3">Type strain: 18P13</strain>
    </source>
</reference>
<reference evidence="3" key="2">
    <citation type="submission" date="2010-03" db="EMBL/GenBank/DDBJ databases">
        <authorList>
            <person name="Pajon A."/>
        </authorList>
    </citation>
    <scope>NUCLEOTIDE SEQUENCE</scope>
    <source>
        <strain evidence="3">Type strain: 18P13</strain>
    </source>
</reference>
<comment type="similarity">
    <text evidence="1">Belongs to the plasmid mobilization pre family.</text>
</comment>
<dbReference type="PATRIC" id="fig|213810.4.peg.1154"/>
<proteinExistence type="inferred from homology"/>
<dbReference type="STRING" id="213810.RUM_12590"/>